<evidence type="ECO:0000313" key="1">
    <source>
        <dbReference type="EMBL" id="KAI5445810.1"/>
    </source>
</evidence>
<keyword evidence="2" id="KW-1185">Reference proteome</keyword>
<dbReference type="EMBL" id="JAMSHJ010000001">
    <property type="protein sequence ID" value="KAI5445810.1"/>
    <property type="molecule type" value="Genomic_DNA"/>
</dbReference>
<name>A0A9D5BLK6_PEA</name>
<accession>A0A9D5BLK6</accession>
<reference evidence="1 2" key="1">
    <citation type="journal article" date="2022" name="Nat. Genet.">
        <title>Improved pea reference genome and pan-genome highlight genomic features and evolutionary characteristics.</title>
        <authorList>
            <person name="Yang T."/>
            <person name="Liu R."/>
            <person name="Luo Y."/>
            <person name="Hu S."/>
            <person name="Wang D."/>
            <person name="Wang C."/>
            <person name="Pandey M.K."/>
            <person name="Ge S."/>
            <person name="Xu Q."/>
            <person name="Li N."/>
            <person name="Li G."/>
            <person name="Huang Y."/>
            <person name="Saxena R.K."/>
            <person name="Ji Y."/>
            <person name="Li M."/>
            <person name="Yan X."/>
            <person name="He Y."/>
            <person name="Liu Y."/>
            <person name="Wang X."/>
            <person name="Xiang C."/>
            <person name="Varshney R.K."/>
            <person name="Ding H."/>
            <person name="Gao S."/>
            <person name="Zong X."/>
        </authorList>
    </citation>
    <scope>NUCLEOTIDE SEQUENCE [LARGE SCALE GENOMIC DNA]</scope>
    <source>
        <strain evidence="1 2">cv. Zhongwan 6</strain>
    </source>
</reference>
<sequence length="140" mass="15606">MLVGYTDLDLSGSLDDQQSTSGYMMSFVGGVVAWQSQLQKCVALSTIEAEFIIIVEASKELLWLRKIVIELGVKQEKYQMVIILHVADIDLIATLGVSFSLLNVSDLVTNIHVRVVSVILWDDISIVAHEVLIVWMLMLD</sequence>
<evidence type="ECO:0008006" key="3">
    <source>
        <dbReference type="Google" id="ProtNLM"/>
    </source>
</evidence>
<gene>
    <name evidence="1" type="ORF">KIW84_013879</name>
</gene>
<dbReference type="Proteomes" id="UP001058974">
    <property type="component" value="Chromosome 1"/>
</dbReference>
<dbReference type="PANTHER" id="PTHR11439:SF467">
    <property type="entry name" value="INTEGRASE CATALYTIC DOMAIN-CONTAINING PROTEIN"/>
    <property type="match status" value="1"/>
</dbReference>
<organism evidence="1 2">
    <name type="scientific">Pisum sativum</name>
    <name type="common">Garden pea</name>
    <name type="synonym">Lathyrus oleraceus</name>
    <dbReference type="NCBI Taxonomy" id="3888"/>
    <lineage>
        <taxon>Eukaryota</taxon>
        <taxon>Viridiplantae</taxon>
        <taxon>Streptophyta</taxon>
        <taxon>Embryophyta</taxon>
        <taxon>Tracheophyta</taxon>
        <taxon>Spermatophyta</taxon>
        <taxon>Magnoliopsida</taxon>
        <taxon>eudicotyledons</taxon>
        <taxon>Gunneridae</taxon>
        <taxon>Pentapetalae</taxon>
        <taxon>rosids</taxon>
        <taxon>fabids</taxon>
        <taxon>Fabales</taxon>
        <taxon>Fabaceae</taxon>
        <taxon>Papilionoideae</taxon>
        <taxon>50 kb inversion clade</taxon>
        <taxon>NPAAA clade</taxon>
        <taxon>Hologalegina</taxon>
        <taxon>IRL clade</taxon>
        <taxon>Fabeae</taxon>
        <taxon>Lathyrus</taxon>
    </lineage>
</organism>
<protein>
    <recommendedName>
        <fullName evidence="3">Retrovirus-related Pol polyprotein from transposon TNT 1-94</fullName>
    </recommendedName>
</protein>
<evidence type="ECO:0000313" key="2">
    <source>
        <dbReference type="Proteomes" id="UP001058974"/>
    </source>
</evidence>
<dbReference type="CDD" id="cd09272">
    <property type="entry name" value="RNase_HI_RT_Ty1"/>
    <property type="match status" value="1"/>
</dbReference>
<comment type="caution">
    <text evidence="1">The sequence shown here is derived from an EMBL/GenBank/DDBJ whole genome shotgun (WGS) entry which is preliminary data.</text>
</comment>
<dbReference type="Gramene" id="Psat01G0387900-T1">
    <property type="protein sequence ID" value="KAI5445810.1"/>
    <property type="gene ID" value="KIW84_013879"/>
</dbReference>
<dbReference type="AlphaFoldDB" id="A0A9D5BLK6"/>
<proteinExistence type="predicted"/>
<dbReference type="PANTHER" id="PTHR11439">
    <property type="entry name" value="GAG-POL-RELATED RETROTRANSPOSON"/>
    <property type="match status" value="1"/>
</dbReference>